<accession>A0A1H9H0Q2</accession>
<name>A0A1H9H0Q2_9HYPH</name>
<dbReference type="Proteomes" id="UP000199647">
    <property type="component" value="Unassembled WGS sequence"/>
</dbReference>
<feature type="region of interest" description="Disordered" evidence="1">
    <location>
        <begin position="1"/>
        <end position="28"/>
    </location>
</feature>
<dbReference type="PANTHER" id="PTHR15032:SF4">
    <property type="entry name" value="N-ACYL-PHOSPHATIDYLETHANOLAMINE-HYDROLYZING PHOSPHOLIPASE D"/>
    <property type="match status" value="1"/>
</dbReference>
<feature type="domain" description="Metallo-beta-lactamase" evidence="2">
    <location>
        <begin position="82"/>
        <end position="283"/>
    </location>
</feature>
<gene>
    <name evidence="3" type="ORF">SAMN05216548_105207</name>
</gene>
<dbReference type="PIRSF" id="PIRSF038896">
    <property type="entry name" value="NAPE-PLD"/>
    <property type="match status" value="1"/>
</dbReference>
<organism evidence="3 4">
    <name type="scientific">Faunimonas pinastri</name>
    <dbReference type="NCBI Taxonomy" id="1855383"/>
    <lineage>
        <taxon>Bacteria</taxon>
        <taxon>Pseudomonadati</taxon>
        <taxon>Pseudomonadota</taxon>
        <taxon>Alphaproteobacteria</taxon>
        <taxon>Hyphomicrobiales</taxon>
        <taxon>Afifellaceae</taxon>
        <taxon>Faunimonas</taxon>
    </lineage>
</organism>
<dbReference type="RefSeq" id="WP_092496334.1">
    <property type="nucleotide sequence ID" value="NZ_FOFG01000005.1"/>
</dbReference>
<dbReference type="EMBL" id="FOFG01000005">
    <property type="protein sequence ID" value="SEQ55843.1"/>
    <property type="molecule type" value="Genomic_DNA"/>
</dbReference>
<evidence type="ECO:0000313" key="4">
    <source>
        <dbReference type="Proteomes" id="UP000199647"/>
    </source>
</evidence>
<dbReference type="GO" id="GO:0005737">
    <property type="term" value="C:cytoplasm"/>
    <property type="evidence" value="ECO:0007669"/>
    <property type="project" value="TreeGrafter"/>
</dbReference>
<evidence type="ECO:0000259" key="2">
    <source>
        <dbReference type="Pfam" id="PF12706"/>
    </source>
</evidence>
<dbReference type="InterPro" id="IPR001279">
    <property type="entry name" value="Metallo-B-lactamas"/>
</dbReference>
<dbReference type="SUPFAM" id="SSF56281">
    <property type="entry name" value="Metallo-hydrolase/oxidoreductase"/>
    <property type="match status" value="1"/>
</dbReference>
<dbReference type="AlphaFoldDB" id="A0A1H9H0Q2"/>
<evidence type="ECO:0000313" key="3">
    <source>
        <dbReference type="EMBL" id="SEQ55843.1"/>
    </source>
</evidence>
<sequence length="331" mass="36834">MPANKYYQGPPSDHFDDGRFFNPRHPNTDRGLKDLLRWRFEGGRQPWTEAPPVRTTVPEPQVAGLRVTMVGHASVLIQLAGRNLLVDPVWSERVSPVRWAGPRRVNAPGIRFEDLPPIHAVLLTHDHYDHLDIDTLKRLQQAHRPRFVAPLGNDAVIAGKAPEIRVDTLDWGQSLDLGADITACLQPANHWSARSLGDRRMALWGGYVIRSPAGTVYVVGDTGYGDGEIFREVGARFPDIDFAVIPIGAYAPRWFMKDQHVDPAEAVRIMADCGARRAFGVHWGTFRLTDEARTAPKEELAAELQKLGLPPDVFVAAEPGDVWDREASFGP</sequence>
<keyword evidence="4" id="KW-1185">Reference proteome</keyword>
<proteinExistence type="predicted"/>
<dbReference type="PANTHER" id="PTHR15032">
    <property type="entry name" value="N-ACYL-PHOSPHATIDYLETHANOLAMINE-HYDROLYZING PHOSPHOLIPASE D"/>
    <property type="match status" value="1"/>
</dbReference>
<reference evidence="3 4" key="1">
    <citation type="submission" date="2016-10" db="EMBL/GenBank/DDBJ databases">
        <authorList>
            <person name="de Groot N.N."/>
        </authorList>
    </citation>
    <scope>NUCLEOTIDE SEQUENCE [LARGE SCALE GENOMIC DNA]</scope>
    <source>
        <strain evidence="3 4">A52C2</strain>
    </source>
</reference>
<dbReference type="InterPro" id="IPR036866">
    <property type="entry name" value="RibonucZ/Hydroxyglut_hydro"/>
</dbReference>
<dbReference type="Gene3D" id="3.60.15.10">
    <property type="entry name" value="Ribonuclease Z/Hydroxyacylglutathione hydrolase-like"/>
    <property type="match status" value="1"/>
</dbReference>
<dbReference type="STRING" id="1855383.SAMN05216548_105207"/>
<dbReference type="OrthoDB" id="9805728at2"/>
<evidence type="ECO:0000256" key="1">
    <source>
        <dbReference type="SAM" id="MobiDB-lite"/>
    </source>
</evidence>
<protein>
    <submittedName>
        <fullName evidence="3">L-ascorbate metabolism protein UlaG, beta-lactamase superfamily</fullName>
    </submittedName>
</protein>
<dbReference type="InterPro" id="IPR024884">
    <property type="entry name" value="NAPE-PLD"/>
</dbReference>
<dbReference type="GO" id="GO:0008270">
    <property type="term" value="F:zinc ion binding"/>
    <property type="evidence" value="ECO:0007669"/>
    <property type="project" value="InterPro"/>
</dbReference>
<dbReference type="GO" id="GO:0070290">
    <property type="term" value="F:N-acylphosphatidylethanolamine-specific phospholipase D activity"/>
    <property type="evidence" value="ECO:0007669"/>
    <property type="project" value="InterPro"/>
</dbReference>
<dbReference type="Pfam" id="PF12706">
    <property type="entry name" value="Lactamase_B_2"/>
    <property type="match status" value="1"/>
</dbReference>